<comment type="caution">
    <text evidence="3">The sequence shown here is derived from an EMBL/GenBank/DDBJ whole genome shotgun (WGS) entry which is preliminary data.</text>
</comment>
<feature type="transmembrane region" description="Helical" evidence="2">
    <location>
        <begin position="147"/>
        <end position="170"/>
    </location>
</feature>
<gene>
    <name evidence="3" type="ORF">JCM31185_17200</name>
</gene>
<accession>A0ABQ5JQ01</accession>
<dbReference type="EMBL" id="BQXO01000006">
    <property type="protein sequence ID" value="GKT06433.1"/>
    <property type="molecule type" value="Genomic_DNA"/>
</dbReference>
<keyword evidence="2" id="KW-0472">Membrane</keyword>
<keyword evidence="4" id="KW-1185">Reference proteome</keyword>
<organism evidence="3 4">
    <name type="scientific">Furfurilactobacillus curtus</name>
    <dbReference type="NCBI Taxonomy" id="1746200"/>
    <lineage>
        <taxon>Bacteria</taxon>
        <taxon>Bacillati</taxon>
        <taxon>Bacillota</taxon>
        <taxon>Bacilli</taxon>
        <taxon>Lactobacillales</taxon>
        <taxon>Lactobacillaceae</taxon>
        <taxon>Furfurilactobacillus</taxon>
    </lineage>
</organism>
<dbReference type="Pfam" id="PF06570">
    <property type="entry name" value="DUF1129"/>
    <property type="match status" value="1"/>
</dbReference>
<feature type="transmembrane region" description="Helical" evidence="2">
    <location>
        <begin position="117"/>
        <end position="135"/>
    </location>
</feature>
<name>A0ABQ5JQ01_9LACO</name>
<evidence type="ECO:0000256" key="2">
    <source>
        <dbReference type="SAM" id="Phobius"/>
    </source>
</evidence>
<feature type="compositionally biased region" description="Basic and acidic residues" evidence="1">
    <location>
        <begin position="1"/>
        <end position="10"/>
    </location>
</feature>
<protein>
    <submittedName>
        <fullName evidence="3">Membrane protein</fullName>
    </submittedName>
</protein>
<dbReference type="InterPro" id="IPR009214">
    <property type="entry name" value="DUF1129"/>
</dbReference>
<evidence type="ECO:0000313" key="3">
    <source>
        <dbReference type="EMBL" id="GKT06433.1"/>
    </source>
</evidence>
<dbReference type="Proteomes" id="UP001628078">
    <property type="component" value="Unassembled WGS sequence"/>
</dbReference>
<proteinExistence type="predicted"/>
<feature type="transmembrane region" description="Helical" evidence="2">
    <location>
        <begin position="182"/>
        <end position="204"/>
    </location>
</feature>
<reference evidence="3 4" key="1">
    <citation type="submission" date="2022-03" db="EMBL/GenBank/DDBJ databases">
        <title>Draft genome sequence of Furfurilactobacillus curtus JCM 31185.</title>
        <authorList>
            <person name="Suzuki S."/>
            <person name="Endo A."/>
            <person name="Kajikawa A."/>
        </authorList>
    </citation>
    <scope>NUCLEOTIDE SEQUENCE [LARGE SCALE GENOMIC DNA]</scope>
    <source>
        <strain evidence="3 4">JCM 31185</strain>
    </source>
</reference>
<feature type="region of interest" description="Disordered" evidence="1">
    <location>
        <begin position="1"/>
        <end position="24"/>
    </location>
</feature>
<sequence>MSEENRERNANAKQTHHGQIRTDTEQYNSLGLTKRNQEFMHQLNKILDQRGFGGDKRSVGVTDTLAKLQEGQKTGQTAKQLFGTPTAYAEILINGPEKASAAAGEQAGFWPTMADSALSILAIFSAMYGILGLFSKSPAASSGQMGIVGILLVSVVFGLGWAWLTPILNPNDKRKRLPLWRILLYMAALLVGILVLFAAVSLLPPMLNPILPAALYIVLAVAAFGGDLWIRRRFNVTGGMFASQRNQRRR</sequence>
<dbReference type="PIRSF" id="PIRSF033111">
    <property type="entry name" value="UCP033111"/>
    <property type="match status" value="1"/>
</dbReference>
<keyword evidence="2" id="KW-1133">Transmembrane helix</keyword>
<feature type="transmembrane region" description="Helical" evidence="2">
    <location>
        <begin position="210"/>
        <end position="230"/>
    </location>
</feature>
<keyword evidence="2" id="KW-0812">Transmembrane</keyword>
<evidence type="ECO:0000256" key="1">
    <source>
        <dbReference type="SAM" id="MobiDB-lite"/>
    </source>
</evidence>
<dbReference type="RefSeq" id="WP_407884579.1">
    <property type="nucleotide sequence ID" value="NZ_BQXO01000006.1"/>
</dbReference>
<evidence type="ECO:0000313" key="4">
    <source>
        <dbReference type="Proteomes" id="UP001628078"/>
    </source>
</evidence>